<dbReference type="SMART" id="SM00292">
    <property type="entry name" value="BRCT"/>
    <property type="match status" value="1"/>
</dbReference>
<dbReference type="Pfam" id="PF04675">
    <property type="entry name" value="DNA_ligase_A_N"/>
    <property type="match status" value="1"/>
</dbReference>
<proteinExistence type="inferred from homology"/>
<dbReference type="InterPro" id="IPR016059">
    <property type="entry name" value="DNA_ligase_ATP-dep_CS"/>
</dbReference>
<evidence type="ECO:0000256" key="14">
    <source>
        <dbReference type="ARBA" id="ARBA00034003"/>
    </source>
</evidence>
<feature type="compositionally biased region" description="Basic residues" evidence="17">
    <location>
        <begin position="966"/>
        <end position="977"/>
    </location>
</feature>
<dbReference type="EC" id="6.5.1.1" evidence="15"/>
<dbReference type="PROSITE" id="PS00697">
    <property type="entry name" value="DNA_LIGASE_A1"/>
    <property type="match status" value="1"/>
</dbReference>
<feature type="compositionally biased region" description="Polar residues" evidence="17">
    <location>
        <begin position="1102"/>
        <end position="1117"/>
    </location>
</feature>
<feature type="compositionally biased region" description="Low complexity" evidence="17">
    <location>
        <begin position="954"/>
        <end position="965"/>
    </location>
</feature>
<feature type="compositionally biased region" description="Acidic residues" evidence="17">
    <location>
        <begin position="984"/>
        <end position="1003"/>
    </location>
</feature>
<dbReference type="PROSITE" id="PS50172">
    <property type="entry name" value="BRCT"/>
    <property type="match status" value="2"/>
</dbReference>
<keyword evidence="9 15" id="KW-0067">ATP-binding</keyword>
<dbReference type="Gene3D" id="1.10.3260.10">
    <property type="entry name" value="DNA ligase, ATP-dependent, N-terminal domain"/>
    <property type="match status" value="1"/>
</dbReference>
<feature type="domain" description="ATP-dependent DNA ligase family profile" evidence="18">
    <location>
        <begin position="343"/>
        <end position="481"/>
    </location>
</feature>
<evidence type="ECO:0000256" key="13">
    <source>
        <dbReference type="ARBA" id="ARBA00023242"/>
    </source>
</evidence>
<evidence type="ECO:0000256" key="3">
    <source>
        <dbReference type="ARBA" id="ARBA00007572"/>
    </source>
</evidence>
<evidence type="ECO:0000256" key="7">
    <source>
        <dbReference type="ARBA" id="ARBA00022741"/>
    </source>
</evidence>
<dbReference type="InterPro" id="IPR012308">
    <property type="entry name" value="DNA_ligase_ATP-dep_N"/>
</dbReference>
<dbReference type="Gene3D" id="3.40.50.10190">
    <property type="entry name" value="BRCT domain"/>
    <property type="match status" value="2"/>
</dbReference>
<dbReference type="Pfam" id="PF04679">
    <property type="entry name" value="DNA_ligase_A_C"/>
    <property type="match status" value="1"/>
</dbReference>
<dbReference type="PANTHER" id="PTHR45997:SF1">
    <property type="entry name" value="DNA LIGASE 4"/>
    <property type="match status" value="1"/>
</dbReference>
<dbReference type="InterPro" id="IPR036420">
    <property type="entry name" value="BRCT_dom_sf"/>
</dbReference>
<dbReference type="FunCoup" id="A0A1D6E090">
    <property type="interactions" value="2132"/>
</dbReference>
<keyword evidence="4 15" id="KW-0436">Ligase</keyword>
<dbReference type="FunFam" id="1.10.3260.10:FF:000005">
    <property type="entry name" value="DNA ligase"/>
    <property type="match status" value="1"/>
</dbReference>
<dbReference type="STRING" id="4577.A0A1D6E090"/>
<reference evidence="20" key="1">
    <citation type="submission" date="2015-12" db="EMBL/GenBank/DDBJ databases">
        <title>Update maize B73 reference genome by single molecule sequencing technologies.</title>
        <authorList>
            <consortium name="Maize Genome Sequencing Project"/>
            <person name="Ware D."/>
        </authorList>
    </citation>
    <scope>NUCLEOTIDE SEQUENCE [LARGE SCALE GENOMIC DNA]</scope>
    <source>
        <tissue evidence="20">Seedling</tissue>
    </source>
</reference>
<feature type="domain" description="BRCT" evidence="19">
    <location>
        <begin position="652"/>
        <end position="740"/>
    </location>
</feature>
<dbReference type="FunFam" id="2.40.50.140:FF:000173">
    <property type="entry name" value="DNA ligase"/>
    <property type="match status" value="1"/>
</dbReference>
<feature type="compositionally biased region" description="Basic and acidic residues" evidence="17">
    <location>
        <begin position="1142"/>
        <end position="1159"/>
    </location>
</feature>
<dbReference type="Pfam" id="PF11411">
    <property type="entry name" value="DNA_ligase_IV"/>
    <property type="match status" value="1"/>
</dbReference>
<organism evidence="20">
    <name type="scientific">Zea mays</name>
    <name type="common">Maize</name>
    <dbReference type="NCBI Taxonomy" id="4577"/>
    <lineage>
        <taxon>Eukaryota</taxon>
        <taxon>Viridiplantae</taxon>
        <taxon>Streptophyta</taxon>
        <taxon>Embryophyta</taxon>
        <taxon>Tracheophyta</taxon>
        <taxon>Spermatophyta</taxon>
        <taxon>Magnoliopsida</taxon>
        <taxon>Liliopsida</taxon>
        <taxon>Poales</taxon>
        <taxon>Poaceae</taxon>
        <taxon>PACMAD clade</taxon>
        <taxon>Panicoideae</taxon>
        <taxon>Andropogonodae</taxon>
        <taxon>Andropogoneae</taxon>
        <taxon>Tripsacinae</taxon>
        <taxon>Zea</taxon>
    </lineage>
</organism>
<evidence type="ECO:0000256" key="6">
    <source>
        <dbReference type="ARBA" id="ARBA00022737"/>
    </source>
</evidence>
<comment type="catalytic activity">
    <reaction evidence="14 15">
        <text>ATP + (deoxyribonucleotide)n-3'-hydroxyl + 5'-phospho-(deoxyribonucleotide)m = (deoxyribonucleotide)n+m + AMP + diphosphate.</text>
        <dbReference type="EC" id="6.5.1.1"/>
    </reaction>
</comment>
<dbReference type="CDD" id="cd07968">
    <property type="entry name" value="OBF_DNA_ligase_IV"/>
    <property type="match status" value="1"/>
</dbReference>
<comment type="similarity">
    <text evidence="3 16">Belongs to the ATP-dependent DNA ligase family.</text>
</comment>
<dbReference type="GO" id="GO:0046872">
    <property type="term" value="F:metal ion binding"/>
    <property type="evidence" value="ECO:0007669"/>
    <property type="project" value="UniProtKB-KW"/>
</dbReference>
<keyword evidence="11 15" id="KW-0233">DNA recombination</keyword>
<feature type="domain" description="BRCT" evidence="19">
    <location>
        <begin position="799"/>
        <end position="909"/>
    </location>
</feature>
<keyword evidence="7 15" id="KW-0547">Nucleotide-binding</keyword>
<comment type="subcellular location">
    <subcellularLocation>
        <location evidence="2">Nucleus</location>
    </subcellularLocation>
</comment>
<dbReference type="InterPro" id="IPR012309">
    <property type="entry name" value="DNA_ligase_ATP-dep_C"/>
</dbReference>
<dbReference type="Gene3D" id="2.40.50.140">
    <property type="entry name" value="Nucleic acid-binding proteins"/>
    <property type="match status" value="1"/>
</dbReference>
<dbReference type="Pfam" id="PF01068">
    <property type="entry name" value="DNA_ligase_A_M"/>
    <property type="match status" value="1"/>
</dbReference>
<dbReference type="GO" id="GO:0003910">
    <property type="term" value="F:DNA ligase (ATP) activity"/>
    <property type="evidence" value="ECO:0007669"/>
    <property type="project" value="UniProtKB-EC"/>
</dbReference>
<comment type="cofactor">
    <cofactor evidence="1">
        <name>Mg(2+)</name>
        <dbReference type="ChEBI" id="CHEBI:18420"/>
    </cofactor>
</comment>
<dbReference type="InterPro" id="IPR012310">
    <property type="entry name" value="DNA_ligase_ATP-dep_cent"/>
</dbReference>
<dbReference type="EMBL" id="CM007648">
    <property type="protein sequence ID" value="ONM14161.1"/>
    <property type="molecule type" value="Genomic_DNA"/>
</dbReference>
<dbReference type="InterPro" id="IPR021536">
    <property type="entry name" value="DNA_ligase_IV_dom"/>
</dbReference>
<keyword evidence="5" id="KW-0479">Metal-binding</keyword>
<dbReference type="InterPro" id="IPR001357">
    <property type="entry name" value="BRCT_dom"/>
</dbReference>
<dbReference type="Gene3D" id="3.30.470.30">
    <property type="entry name" value="DNA ligase/mRNA capping enzyme"/>
    <property type="match status" value="1"/>
</dbReference>
<evidence type="ECO:0000256" key="15">
    <source>
        <dbReference type="RuleBase" id="RU000617"/>
    </source>
</evidence>
<dbReference type="SUPFAM" id="SSF117018">
    <property type="entry name" value="ATP-dependent DNA ligase DNA-binding domain"/>
    <property type="match status" value="1"/>
</dbReference>
<evidence type="ECO:0000256" key="2">
    <source>
        <dbReference type="ARBA" id="ARBA00004123"/>
    </source>
</evidence>
<dbReference type="PROSITE" id="PS00333">
    <property type="entry name" value="DNA_LIGASE_A2"/>
    <property type="match status" value="1"/>
</dbReference>
<dbReference type="FunFam" id="3.40.50.10190:FF:000044">
    <property type="entry name" value="DNA ligase"/>
    <property type="match status" value="1"/>
</dbReference>
<dbReference type="InParanoid" id="A0A1D6E090"/>
<dbReference type="InterPro" id="IPR044125">
    <property type="entry name" value="Adenylation_DNA_ligase_IV"/>
</dbReference>
<dbReference type="GO" id="GO:0005634">
    <property type="term" value="C:nucleus"/>
    <property type="evidence" value="ECO:0007669"/>
    <property type="project" value="UniProtKB-SubCell"/>
</dbReference>
<protein>
    <recommendedName>
        <fullName evidence="15">DNA ligase</fullName>
        <ecNumber evidence="15">6.5.1.1</ecNumber>
    </recommendedName>
</protein>
<evidence type="ECO:0000256" key="4">
    <source>
        <dbReference type="ARBA" id="ARBA00022598"/>
    </source>
</evidence>
<feature type="region of interest" description="Disordered" evidence="17">
    <location>
        <begin position="1142"/>
        <end position="1197"/>
    </location>
</feature>
<evidence type="ECO:0000256" key="10">
    <source>
        <dbReference type="ARBA" id="ARBA00022842"/>
    </source>
</evidence>
<dbReference type="GO" id="GO:0006310">
    <property type="term" value="P:DNA recombination"/>
    <property type="evidence" value="ECO:0007669"/>
    <property type="project" value="UniProtKB-KW"/>
</dbReference>
<dbReference type="CDD" id="cd07903">
    <property type="entry name" value="Adenylation_DNA_ligase_IV"/>
    <property type="match status" value="1"/>
</dbReference>
<feature type="region of interest" description="Disordered" evidence="17">
    <location>
        <begin position="920"/>
        <end position="1057"/>
    </location>
</feature>
<keyword evidence="13" id="KW-0539">Nucleus</keyword>
<dbReference type="SUPFAM" id="SSF50249">
    <property type="entry name" value="Nucleic acid-binding proteins"/>
    <property type="match status" value="1"/>
</dbReference>
<evidence type="ECO:0000256" key="8">
    <source>
        <dbReference type="ARBA" id="ARBA00022763"/>
    </source>
</evidence>
<dbReference type="InterPro" id="IPR012340">
    <property type="entry name" value="NA-bd_OB-fold"/>
</dbReference>
<dbReference type="NCBIfam" id="TIGR00574">
    <property type="entry name" value="dnl1"/>
    <property type="match status" value="1"/>
</dbReference>
<dbReference type="GO" id="GO:0003677">
    <property type="term" value="F:DNA binding"/>
    <property type="evidence" value="ECO:0007669"/>
    <property type="project" value="InterPro"/>
</dbReference>
<dbReference type="PANTHER" id="PTHR45997">
    <property type="entry name" value="DNA LIGASE 4"/>
    <property type="match status" value="1"/>
</dbReference>
<dbReference type="GO" id="GO:0006281">
    <property type="term" value="P:DNA repair"/>
    <property type="evidence" value="ECO:0007669"/>
    <property type="project" value="UniProtKB-KW"/>
</dbReference>
<feature type="compositionally biased region" description="Basic and acidic residues" evidence="17">
    <location>
        <begin position="920"/>
        <end position="948"/>
    </location>
</feature>
<dbReference type="Pfam" id="PF16589">
    <property type="entry name" value="BRCT_2"/>
    <property type="match status" value="1"/>
</dbReference>
<dbReference type="eggNOG" id="KOG0966">
    <property type="taxonomic scope" value="Eukaryota"/>
</dbReference>
<sequence length="1209" mass="136547">MAAKVRFGLLVAMFQAMSGDKSSAKKRGRLRAFLDRAYVPCGGRDDYFSALRLVLPGLDRERGSYGLKEAALAAVLVDALGIAKDSTDAVRLTNWRRGGGGRNAGNFSLVAAEILQRRQGITSGGLTIKEVNDALDRLATTENRSEKALILSNLIKKTNALEMKWLLMIILKDLKLGISEKSIFEEFHPDAQDLFNVTCDLKFVCEKLNDRSQRHKRQDIEIGKAVRPQLALRVRDSSVAWKKLHGKQVVAECKFDGDRIQIHKNGEEIHFFSRSFLDHTEYAPGMSKIIKENILVDRCILDGEMLVWDTVLNRFAEFGSNQEIAKAAREGLETDRQRCIDVVFDILYAGDTSVIHQSLTERHQILQKVVKQLKGHLEILIPRRGLNVPRPSDEPCWSIIAHNAEDVDKFFKETIENRDEGIVLKDLDSKWEPGDRNGKWLKLKPDYIHAGADLDVIIIGGYYGSGRQGGEVAQFLVGLAVPSDDNSYPKRFLSFCRVGTGLSDEERDALVTKLNPYFRKNEYPKKPPKFYEVTNNSKERPDVWIESPDKSVIISVTSDIRTIKSEVFAAPYCLRFPRIQRVRYDKPWHECLDVQAFVDIVHSNNGTIQRVADDNSLKNDDTKHSRTNKKVEKCVSIIPSHFMKTDVSGLKGETLIFANLIFYFVNIPSSYNLEYFHKLVVENGGSFSMNLNDSVTHCIAAEKKGIKYQAALRQGRIIHYEWILDCCKEKHLLHLHPRYILFIADFARHKFPEEIDSYADYYYWDIEIADLKQIFCNIDKVSGDSNMVIQYKKKHCIDERFCFFQGCCVYLHNAPLVNADYNVISDLALKRVKQDLTMHGGQVCSSIAPATHLVVVSVLQVYNFDNLYKSFPPAERRYLHDKRLHVVSNKWLEDSVEKQMKLSETAYSLKPDTLEELEIKRSEENVQPPEHKFEEHKEVERSHAENMPRKRSRPTSSRTARAAPRAVRRIRPRRGNQKAKIGDVESEESGPSECQDDENLDTDDTSKIEEGITNKNKGLPAPASKPAWRTGATKGNQHTKIDDSGSEESGPCETAQDDYISKMEVDNIDNDRGPPPGAQLFTLGEQEVKGVKLNTVEEKQDSPFQRTTAAEAMSSTPGEKIEQMADPLHAMLLDMLPLLGQKRTEDTSKAPLAKAEKDPPAIGSSTSNSEILLPDAGTSGVPAPEPSAAPPKKKKVSYRDVVSELLKDW</sequence>
<dbReference type="SMR" id="A0A1D6E090"/>
<dbReference type="InterPro" id="IPR036599">
    <property type="entry name" value="DNA_ligase_N_sf"/>
</dbReference>
<evidence type="ECO:0000256" key="17">
    <source>
        <dbReference type="SAM" id="MobiDB-lite"/>
    </source>
</evidence>
<dbReference type="OMA" id="EGIMIKH"/>
<name>A0A1D6E090_MAIZE</name>
<dbReference type="AlphaFoldDB" id="A0A1D6E090"/>
<gene>
    <name evidence="20" type="ORF">ZEAMMB73_Zm00001d002390</name>
</gene>
<evidence type="ECO:0000256" key="16">
    <source>
        <dbReference type="RuleBase" id="RU004196"/>
    </source>
</evidence>
<dbReference type="GO" id="GO:0005524">
    <property type="term" value="F:ATP binding"/>
    <property type="evidence" value="ECO:0007669"/>
    <property type="project" value="UniProtKB-KW"/>
</dbReference>
<evidence type="ECO:0000313" key="20">
    <source>
        <dbReference type="EMBL" id="ONM14161.1"/>
    </source>
</evidence>
<evidence type="ECO:0000256" key="1">
    <source>
        <dbReference type="ARBA" id="ARBA00001946"/>
    </source>
</evidence>
<keyword evidence="12 15" id="KW-0234">DNA repair</keyword>
<dbReference type="ExpressionAtlas" id="A0A1D6E090">
    <property type="expression patterns" value="baseline and differential"/>
</dbReference>
<dbReference type="InterPro" id="IPR000977">
    <property type="entry name" value="DNA_ligase_ATP-dep"/>
</dbReference>
<dbReference type="GO" id="GO:0071897">
    <property type="term" value="P:DNA biosynthetic process"/>
    <property type="evidence" value="ECO:0007669"/>
    <property type="project" value="InterPro"/>
</dbReference>
<keyword evidence="8 15" id="KW-0227">DNA damage</keyword>
<dbReference type="PROSITE" id="PS50160">
    <property type="entry name" value="DNA_LIGASE_A3"/>
    <property type="match status" value="1"/>
</dbReference>
<feature type="region of interest" description="Disordered" evidence="17">
    <location>
        <begin position="1094"/>
        <end position="1119"/>
    </location>
</feature>
<accession>A0A1D6E090</accession>
<evidence type="ECO:0000256" key="12">
    <source>
        <dbReference type="ARBA" id="ARBA00023204"/>
    </source>
</evidence>
<evidence type="ECO:0000259" key="18">
    <source>
        <dbReference type="PROSITE" id="PS50160"/>
    </source>
</evidence>
<dbReference type="FunFam" id="3.40.50.10190:FF:000072">
    <property type="entry name" value="DNA ligase"/>
    <property type="match status" value="1"/>
</dbReference>
<keyword evidence="10" id="KW-0460">Magnesium</keyword>
<dbReference type="InterPro" id="IPR029710">
    <property type="entry name" value="LIG4"/>
</dbReference>
<evidence type="ECO:0000256" key="9">
    <source>
        <dbReference type="ARBA" id="ARBA00022840"/>
    </source>
</evidence>
<keyword evidence="6" id="KW-0677">Repeat</keyword>
<dbReference type="SUPFAM" id="SSF56091">
    <property type="entry name" value="DNA ligase/mRNA capping enzyme, catalytic domain"/>
    <property type="match status" value="1"/>
</dbReference>
<dbReference type="SUPFAM" id="SSF52113">
    <property type="entry name" value="BRCT domain"/>
    <property type="match status" value="2"/>
</dbReference>
<evidence type="ECO:0000256" key="5">
    <source>
        <dbReference type="ARBA" id="ARBA00022723"/>
    </source>
</evidence>
<evidence type="ECO:0000256" key="11">
    <source>
        <dbReference type="ARBA" id="ARBA00023172"/>
    </source>
</evidence>
<evidence type="ECO:0000259" key="19">
    <source>
        <dbReference type="PROSITE" id="PS50172"/>
    </source>
</evidence>